<evidence type="ECO:0000256" key="4">
    <source>
        <dbReference type="ARBA" id="ARBA00022692"/>
    </source>
</evidence>
<dbReference type="AlphaFoldDB" id="A0A9D2IHD5"/>
<dbReference type="InterPro" id="IPR035906">
    <property type="entry name" value="MetI-like_sf"/>
</dbReference>
<dbReference type="PROSITE" id="PS50928">
    <property type="entry name" value="ABC_TM1"/>
    <property type="match status" value="1"/>
</dbReference>
<evidence type="ECO:0000256" key="3">
    <source>
        <dbReference type="ARBA" id="ARBA00022475"/>
    </source>
</evidence>
<keyword evidence="2 7" id="KW-0813">Transport</keyword>
<reference evidence="9" key="1">
    <citation type="journal article" date="2021" name="PeerJ">
        <title>Extensive microbial diversity within the chicken gut microbiome revealed by metagenomics and culture.</title>
        <authorList>
            <person name="Gilroy R."/>
            <person name="Ravi A."/>
            <person name="Getino M."/>
            <person name="Pursley I."/>
            <person name="Horton D.L."/>
            <person name="Alikhan N.F."/>
            <person name="Baker D."/>
            <person name="Gharbi K."/>
            <person name="Hall N."/>
            <person name="Watson M."/>
            <person name="Adriaenssens E.M."/>
            <person name="Foster-Nyarko E."/>
            <person name="Jarju S."/>
            <person name="Secka A."/>
            <person name="Antonio M."/>
            <person name="Oren A."/>
            <person name="Chaudhuri R.R."/>
            <person name="La Ragione R."/>
            <person name="Hildebrand F."/>
            <person name="Pallen M.J."/>
        </authorList>
    </citation>
    <scope>NUCLEOTIDE SEQUENCE</scope>
    <source>
        <strain evidence="9">CHK192-19661</strain>
    </source>
</reference>
<feature type="transmembrane region" description="Helical" evidence="7">
    <location>
        <begin position="200"/>
        <end position="222"/>
    </location>
</feature>
<dbReference type="GO" id="GO:0055085">
    <property type="term" value="P:transmembrane transport"/>
    <property type="evidence" value="ECO:0007669"/>
    <property type="project" value="InterPro"/>
</dbReference>
<keyword evidence="5 7" id="KW-1133">Transmembrane helix</keyword>
<name>A0A9D2IHD5_9FIRM</name>
<feature type="transmembrane region" description="Helical" evidence="7">
    <location>
        <begin position="12"/>
        <end position="34"/>
    </location>
</feature>
<dbReference type="CDD" id="cd06261">
    <property type="entry name" value="TM_PBP2"/>
    <property type="match status" value="1"/>
</dbReference>
<dbReference type="PANTHER" id="PTHR43744:SF8">
    <property type="entry name" value="SN-GLYCEROL-3-PHOSPHATE TRANSPORT SYSTEM PERMEASE PROTEIN UGPE"/>
    <property type="match status" value="1"/>
</dbReference>
<dbReference type="EMBL" id="DXCF01000013">
    <property type="protein sequence ID" value="HIZ09339.1"/>
    <property type="molecule type" value="Genomic_DNA"/>
</dbReference>
<accession>A0A9D2IHD5</accession>
<evidence type="ECO:0000256" key="2">
    <source>
        <dbReference type="ARBA" id="ARBA00022448"/>
    </source>
</evidence>
<feature type="transmembrane region" description="Helical" evidence="7">
    <location>
        <begin position="261"/>
        <end position="280"/>
    </location>
</feature>
<feature type="transmembrane region" description="Helical" evidence="7">
    <location>
        <begin position="93"/>
        <end position="112"/>
    </location>
</feature>
<dbReference type="GO" id="GO:0005886">
    <property type="term" value="C:plasma membrane"/>
    <property type="evidence" value="ECO:0007669"/>
    <property type="project" value="UniProtKB-SubCell"/>
</dbReference>
<protein>
    <submittedName>
        <fullName evidence="9">Carbohydrate ABC transporter permease</fullName>
    </submittedName>
</protein>
<evidence type="ECO:0000256" key="6">
    <source>
        <dbReference type="ARBA" id="ARBA00023136"/>
    </source>
</evidence>
<dbReference type="Gene3D" id="1.10.3720.10">
    <property type="entry name" value="MetI-like"/>
    <property type="match status" value="1"/>
</dbReference>
<comment type="similarity">
    <text evidence="7">Belongs to the binding-protein-dependent transport system permease family.</text>
</comment>
<evidence type="ECO:0000313" key="10">
    <source>
        <dbReference type="Proteomes" id="UP000824025"/>
    </source>
</evidence>
<feature type="transmembrane region" description="Helical" evidence="7">
    <location>
        <begin position="124"/>
        <end position="145"/>
    </location>
</feature>
<feature type="domain" description="ABC transmembrane type-1" evidence="8">
    <location>
        <begin position="89"/>
        <end position="280"/>
    </location>
</feature>
<evidence type="ECO:0000256" key="5">
    <source>
        <dbReference type="ARBA" id="ARBA00022989"/>
    </source>
</evidence>
<proteinExistence type="inferred from homology"/>
<keyword evidence="6 7" id="KW-0472">Membrane</keyword>
<evidence type="ECO:0000259" key="8">
    <source>
        <dbReference type="PROSITE" id="PS50928"/>
    </source>
</evidence>
<dbReference type="Pfam" id="PF00528">
    <property type="entry name" value="BPD_transp_1"/>
    <property type="match status" value="1"/>
</dbReference>
<keyword evidence="4 7" id="KW-0812">Transmembrane</keyword>
<organism evidence="9 10">
    <name type="scientific">Candidatus Borkfalkia avicola</name>
    <dbReference type="NCBI Taxonomy" id="2838503"/>
    <lineage>
        <taxon>Bacteria</taxon>
        <taxon>Bacillati</taxon>
        <taxon>Bacillota</taxon>
        <taxon>Clostridia</taxon>
        <taxon>Christensenellales</taxon>
        <taxon>Christensenellaceae</taxon>
        <taxon>Candidatus Borkfalkia</taxon>
    </lineage>
</organism>
<keyword evidence="3" id="KW-1003">Cell membrane</keyword>
<evidence type="ECO:0000256" key="7">
    <source>
        <dbReference type="RuleBase" id="RU363032"/>
    </source>
</evidence>
<dbReference type="PANTHER" id="PTHR43744">
    <property type="entry name" value="ABC TRANSPORTER PERMEASE PROTEIN MG189-RELATED-RELATED"/>
    <property type="match status" value="1"/>
</dbReference>
<comment type="subcellular location">
    <subcellularLocation>
        <location evidence="1 7">Cell membrane</location>
        <topology evidence="1 7">Multi-pass membrane protein</topology>
    </subcellularLocation>
</comment>
<gene>
    <name evidence="9" type="ORF">H9726_02505</name>
</gene>
<dbReference type="SUPFAM" id="SSF161098">
    <property type="entry name" value="MetI-like"/>
    <property type="match status" value="1"/>
</dbReference>
<dbReference type="Proteomes" id="UP000824025">
    <property type="component" value="Unassembled WGS sequence"/>
</dbReference>
<comment type="caution">
    <text evidence="9">The sequence shown here is derived from an EMBL/GenBank/DDBJ whole genome shotgun (WGS) entry which is preliminary data.</text>
</comment>
<evidence type="ECO:0000256" key="1">
    <source>
        <dbReference type="ARBA" id="ARBA00004651"/>
    </source>
</evidence>
<evidence type="ECO:0000313" key="9">
    <source>
        <dbReference type="EMBL" id="HIZ09339.1"/>
    </source>
</evidence>
<reference evidence="9" key="2">
    <citation type="submission" date="2021-04" db="EMBL/GenBank/DDBJ databases">
        <authorList>
            <person name="Gilroy R."/>
        </authorList>
    </citation>
    <scope>NUCLEOTIDE SEQUENCE</scope>
    <source>
        <strain evidence="9">CHK192-19661</strain>
    </source>
</reference>
<dbReference type="InterPro" id="IPR000515">
    <property type="entry name" value="MetI-like"/>
</dbReference>
<sequence>MKKIRMNRVLSIVFLVFTFIVLIFYAVSLLYPLFWTFYSSFKDVVEYTLHPFDITKSWHFENYIEIFSVLSVPVVDGDSTRNVYILEMLLNSLIYTCGVALLNVFVPSLTAYVVSKYRFRGRSIIYAIAIVTMILPIVGALPSSLRIMEGLNLRNNFLGVWLMLASGFGFNFLIIYSTFNSLSWSYGEAALIDGASDFKVYWKIMMPLIYPTLSGLFVLAFVSNWNDYMTPLVYLAQKPTMAYGVFQFQFLASSLGYTTPHVLAGFIISMIPILILFFIFQDKIMNNVTAGGLKG</sequence>
<feature type="transmembrane region" description="Helical" evidence="7">
    <location>
        <begin position="157"/>
        <end position="179"/>
    </location>
</feature>